<organism evidence="1 2">
    <name type="scientific">Melastoma candidum</name>
    <dbReference type="NCBI Taxonomy" id="119954"/>
    <lineage>
        <taxon>Eukaryota</taxon>
        <taxon>Viridiplantae</taxon>
        <taxon>Streptophyta</taxon>
        <taxon>Embryophyta</taxon>
        <taxon>Tracheophyta</taxon>
        <taxon>Spermatophyta</taxon>
        <taxon>Magnoliopsida</taxon>
        <taxon>eudicotyledons</taxon>
        <taxon>Gunneridae</taxon>
        <taxon>Pentapetalae</taxon>
        <taxon>rosids</taxon>
        <taxon>malvids</taxon>
        <taxon>Myrtales</taxon>
        <taxon>Melastomataceae</taxon>
        <taxon>Melastomatoideae</taxon>
        <taxon>Melastomateae</taxon>
        <taxon>Melastoma</taxon>
    </lineage>
</organism>
<keyword evidence="2" id="KW-1185">Reference proteome</keyword>
<comment type="caution">
    <text evidence="1">The sequence shown here is derived from an EMBL/GenBank/DDBJ whole genome shotgun (WGS) entry which is preliminary data.</text>
</comment>
<proteinExistence type="predicted"/>
<gene>
    <name evidence="1" type="ORF">MLD38_001942</name>
</gene>
<evidence type="ECO:0000313" key="2">
    <source>
        <dbReference type="Proteomes" id="UP001057402"/>
    </source>
</evidence>
<sequence length="606" mass="69728">MSPTKPSGDLTNKGRKESLQKRRQRANQGKHSKKNGDGEDARRCFQQLTRVNIPSHHVNDDNKKRNVSDRSGCLRHVPAFGDRPKTENAKAFLRTRQTKIKYPQNISSWTSLPLLRRLLGCRCPSLNRWQDHSFTAQEFALFLVLVGNLEHRAVETSAFRAGFRCKMSVTGVNLSSDGEDCTHLRKMRKRHLVSPTVKTPKSRHACSTSCEGNRSKLDEADEDYLPLLDLQRSSDSDVCSLKEEEGVNHAADDISDSHYNIFLENLKIEYKTYALQIELEGSMEFLRYECEEMPCSKVNKKVFENRQDNSKKERSHGTCILQKTRNGRHNTVDTFRNKDSKKQSNRINKSIKIDSDDIQMKVKIKHRKGVLQRKNVDVEVNSTKMKRGRVKACGKSVHLRNVHDRAEDAVAWEQNILAFVRHLRKDGDFIVRTFDAGTTIRYGEYQEDIQSDVEIIERDKISSIGLNNPFVSARSSDVVNLEGTGGGKNASSNDSEFRINLLKKLKEPYDMKEYEDLLKMVTYKRRKEVDKELRGGRGLSYSMKSVRKSYLDIYKDFVKVLKRAKGDRSRTLNLLRGFQYWLHNVPKEGSFYPWLDLQCLSLLPGS</sequence>
<protein>
    <submittedName>
        <fullName evidence="1">Uncharacterized protein</fullName>
    </submittedName>
</protein>
<dbReference type="Proteomes" id="UP001057402">
    <property type="component" value="Chromosome 1"/>
</dbReference>
<evidence type="ECO:0000313" key="1">
    <source>
        <dbReference type="EMBL" id="KAI4389750.1"/>
    </source>
</evidence>
<reference evidence="2" key="1">
    <citation type="journal article" date="2023" name="Front. Plant Sci.">
        <title>Chromosomal-level genome assembly of Melastoma candidum provides insights into trichome evolution.</title>
        <authorList>
            <person name="Zhong Y."/>
            <person name="Wu W."/>
            <person name="Sun C."/>
            <person name="Zou P."/>
            <person name="Liu Y."/>
            <person name="Dai S."/>
            <person name="Zhou R."/>
        </authorList>
    </citation>
    <scope>NUCLEOTIDE SEQUENCE [LARGE SCALE GENOMIC DNA]</scope>
</reference>
<name>A0ACB9SFT7_9MYRT</name>
<accession>A0ACB9SFT7</accession>
<dbReference type="EMBL" id="CM042880">
    <property type="protein sequence ID" value="KAI4389750.1"/>
    <property type="molecule type" value="Genomic_DNA"/>
</dbReference>